<sequence>MTDLKIYGDTTTGVVFIHATPVALCQHVEWSLRTILERSGELQWAEQPALSGARKAIIDWIGPVGTGARLAQALEKWDLISFEVTEDPSEMVDGERFSYTPDLGMWRGQTGASGDVVLGEDRLRHLMSQGAESFHAAMEEELGTAWDSALEPLRGFDNTPEVTWLSRVG</sequence>
<dbReference type="Pfam" id="PF11343">
    <property type="entry name" value="DUF3145"/>
    <property type="match status" value="1"/>
</dbReference>
<dbReference type="AlphaFoldDB" id="A0A173LKD1"/>
<dbReference type="STRING" id="499555.BJL86_1281"/>
<keyword evidence="2" id="KW-1185">Reference proteome</keyword>
<evidence type="ECO:0000313" key="1">
    <source>
        <dbReference type="EMBL" id="ANI92064.1"/>
    </source>
</evidence>
<dbReference type="Proteomes" id="UP000186104">
    <property type="component" value="Chromosome"/>
</dbReference>
<accession>A0A173LKD1</accession>
<dbReference type="EMBL" id="CP015961">
    <property type="protein sequence ID" value="ANI92064.1"/>
    <property type="molecule type" value="Genomic_DNA"/>
</dbReference>
<proteinExistence type="predicted"/>
<dbReference type="RefSeq" id="WP_067477131.1">
    <property type="nucleotide sequence ID" value="NZ_CP015961.1"/>
</dbReference>
<protein>
    <recommendedName>
        <fullName evidence="3">DUF3145 domain-containing protein</fullName>
    </recommendedName>
</protein>
<evidence type="ECO:0008006" key="3">
    <source>
        <dbReference type="Google" id="ProtNLM"/>
    </source>
</evidence>
<dbReference type="OrthoDB" id="3210860at2"/>
<dbReference type="KEGG" id="dtm:BJL86_1281"/>
<reference evidence="1 2" key="1">
    <citation type="submission" date="2016-06" db="EMBL/GenBank/DDBJ databases">
        <title>Complete genome sequence of a saline-alkali tolerant type strain Dietzia timorensis ID05-A0528T.</title>
        <authorList>
            <person name="Wu X."/>
        </authorList>
    </citation>
    <scope>NUCLEOTIDE SEQUENCE [LARGE SCALE GENOMIC DNA]</scope>
    <source>
        <strain evidence="1 2">ID05-A0528</strain>
    </source>
</reference>
<organism evidence="1 2">
    <name type="scientific">Dietzia timorensis</name>
    <dbReference type="NCBI Taxonomy" id="499555"/>
    <lineage>
        <taxon>Bacteria</taxon>
        <taxon>Bacillati</taxon>
        <taxon>Actinomycetota</taxon>
        <taxon>Actinomycetes</taxon>
        <taxon>Mycobacteriales</taxon>
        <taxon>Dietziaceae</taxon>
        <taxon>Dietzia</taxon>
    </lineage>
</organism>
<evidence type="ECO:0000313" key="2">
    <source>
        <dbReference type="Proteomes" id="UP000186104"/>
    </source>
</evidence>
<name>A0A173LKD1_9ACTN</name>
<gene>
    <name evidence="1" type="ORF">BJL86_1281</name>
</gene>
<dbReference type="InterPro" id="IPR021491">
    <property type="entry name" value="DUF3145"/>
</dbReference>